<evidence type="ECO:0000256" key="6">
    <source>
        <dbReference type="ARBA" id="ARBA00022840"/>
    </source>
</evidence>
<dbReference type="OrthoDB" id="9803907at2"/>
<dbReference type="SUPFAM" id="SSF55931">
    <property type="entry name" value="Glutamine synthetase/guanido kinase"/>
    <property type="match status" value="1"/>
</dbReference>
<evidence type="ECO:0000313" key="12">
    <source>
        <dbReference type="Proteomes" id="UP000287198"/>
    </source>
</evidence>
<dbReference type="GO" id="GO:0046872">
    <property type="term" value="F:metal ion binding"/>
    <property type="evidence" value="ECO:0007669"/>
    <property type="project" value="TreeGrafter"/>
</dbReference>
<dbReference type="InterPro" id="IPR014746">
    <property type="entry name" value="Gln_synth/guanido_kin_cat_dom"/>
</dbReference>
<dbReference type="Pfam" id="PF04262">
    <property type="entry name" value="Glu_cys_ligase"/>
    <property type="match status" value="1"/>
</dbReference>
<protein>
    <recommendedName>
        <fullName evidence="8">Glutamate--cysteine ligase</fullName>
        <ecNumber evidence="8">6.3.2.2</ecNumber>
    </recommendedName>
    <alternativeName>
        <fullName evidence="8">Gamma-ECS</fullName>
        <shortName evidence="8">GCS</shortName>
    </alternativeName>
    <alternativeName>
        <fullName evidence="8">Gamma-glutamylcysteine synthetase</fullName>
    </alternativeName>
</protein>
<dbReference type="Proteomes" id="UP000287198">
    <property type="component" value="Unassembled WGS sequence"/>
</dbReference>
<dbReference type="PANTHER" id="PTHR38761:SF1">
    <property type="entry name" value="GLUTAMATE--CYSTEINE LIGASE"/>
    <property type="match status" value="1"/>
</dbReference>
<organism evidence="11 12">
    <name type="scientific">Pseudidiomarina halophila</name>
    <dbReference type="NCBI Taxonomy" id="1449799"/>
    <lineage>
        <taxon>Bacteria</taxon>
        <taxon>Pseudomonadati</taxon>
        <taxon>Pseudomonadota</taxon>
        <taxon>Gammaproteobacteria</taxon>
        <taxon>Alteromonadales</taxon>
        <taxon>Idiomarinaceae</taxon>
        <taxon>Pseudidiomarina</taxon>
    </lineage>
</organism>
<dbReference type="NCBIfam" id="TIGR01434">
    <property type="entry name" value="glu_cys_ligase"/>
    <property type="match status" value="1"/>
</dbReference>
<keyword evidence="5 8" id="KW-0547">Nucleotide-binding</keyword>
<accession>A0A432Y1M9</accession>
<comment type="catalytic activity">
    <reaction evidence="7 8 9">
        <text>L-cysteine + L-glutamate + ATP = gamma-L-glutamyl-L-cysteine + ADP + phosphate + H(+)</text>
        <dbReference type="Rhea" id="RHEA:13285"/>
        <dbReference type="ChEBI" id="CHEBI:15378"/>
        <dbReference type="ChEBI" id="CHEBI:29985"/>
        <dbReference type="ChEBI" id="CHEBI:30616"/>
        <dbReference type="ChEBI" id="CHEBI:35235"/>
        <dbReference type="ChEBI" id="CHEBI:43474"/>
        <dbReference type="ChEBI" id="CHEBI:58173"/>
        <dbReference type="ChEBI" id="CHEBI:456216"/>
        <dbReference type="EC" id="6.3.2.2"/>
    </reaction>
</comment>
<dbReference type="GO" id="GO:0005524">
    <property type="term" value="F:ATP binding"/>
    <property type="evidence" value="ECO:0007669"/>
    <property type="project" value="UniProtKB-KW"/>
</dbReference>
<feature type="domain" description="Glutamate--cysteine ligase" evidence="10">
    <location>
        <begin position="11"/>
        <end position="387"/>
    </location>
</feature>
<evidence type="ECO:0000256" key="3">
    <source>
        <dbReference type="ARBA" id="ARBA00022598"/>
    </source>
</evidence>
<comment type="caution">
    <text evidence="11">The sequence shown here is derived from an EMBL/GenBank/DDBJ whole genome shotgun (WGS) entry which is preliminary data.</text>
</comment>
<evidence type="ECO:0000256" key="4">
    <source>
        <dbReference type="ARBA" id="ARBA00022684"/>
    </source>
</evidence>
<comment type="pathway">
    <text evidence="1 8 9">Sulfur metabolism; glutathione biosynthesis; glutathione from L-cysteine and L-glutamate: step 1/2.</text>
</comment>
<reference evidence="12" key="1">
    <citation type="journal article" date="2018" name="Front. Microbiol.">
        <title>Genome-Based Analysis Reveals the Taxonomy and Diversity of the Family Idiomarinaceae.</title>
        <authorList>
            <person name="Liu Y."/>
            <person name="Lai Q."/>
            <person name="Shao Z."/>
        </authorList>
    </citation>
    <scope>NUCLEOTIDE SEQUENCE [LARGE SCALE GENOMIC DNA]</scope>
    <source>
        <strain evidence="12">BH195</strain>
    </source>
</reference>
<dbReference type="InterPro" id="IPR006334">
    <property type="entry name" value="Glut_cys_ligase"/>
</dbReference>
<evidence type="ECO:0000256" key="1">
    <source>
        <dbReference type="ARBA" id="ARBA00005006"/>
    </source>
</evidence>
<dbReference type="EC" id="6.3.2.2" evidence="8"/>
<name>A0A432Y1M9_9GAMM</name>
<keyword evidence="3 8" id="KW-0436">Ligase</keyword>
<dbReference type="Gene3D" id="3.30.590.20">
    <property type="match status" value="1"/>
</dbReference>
<evidence type="ECO:0000256" key="9">
    <source>
        <dbReference type="RuleBase" id="RU004391"/>
    </source>
</evidence>
<dbReference type="InterPro" id="IPR007370">
    <property type="entry name" value="Glu_cys_ligase"/>
</dbReference>
<keyword evidence="4 8" id="KW-0317">Glutathione biosynthesis</keyword>
<evidence type="ECO:0000256" key="5">
    <source>
        <dbReference type="ARBA" id="ARBA00022741"/>
    </source>
</evidence>
<gene>
    <name evidence="8" type="primary">gshA</name>
    <name evidence="11" type="ORF">CWI69_05440</name>
</gene>
<dbReference type="GO" id="GO:0006750">
    <property type="term" value="P:glutathione biosynthetic process"/>
    <property type="evidence" value="ECO:0007669"/>
    <property type="project" value="UniProtKB-UniRule"/>
</dbReference>
<evidence type="ECO:0000256" key="7">
    <source>
        <dbReference type="ARBA" id="ARBA00048819"/>
    </source>
</evidence>
<keyword evidence="12" id="KW-1185">Reference proteome</keyword>
<evidence type="ECO:0000313" key="11">
    <source>
        <dbReference type="EMBL" id="RUO54845.1"/>
    </source>
</evidence>
<dbReference type="GO" id="GO:0005829">
    <property type="term" value="C:cytosol"/>
    <property type="evidence" value="ECO:0007669"/>
    <property type="project" value="TreeGrafter"/>
</dbReference>
<evidence type="ECO:0000259" key="10">
    <source>
        <dbReference type="Pfam" id="PF04262"/>
    </source>
</evidence>
<sequence>MQKSLLNTLEHFKTLPNQTELRGFQRGIERECLRITPTGKLAATGHPPELGKTLTHPHITTDYAEMLLEFITPVATDVQVTLDQLTDIHSYTYRYLGDELMWPLSMPCFVGDAGDIHIARYGHSHSGRMKNLYRQGLTYRYGGGMQIISGVHFNFSIPQAMWEALAAQDGEELSAEYISSRYFGLIRNYKRLCWVIPYLFGASPAICQSFLEHTDGAMELKKLGKGTVYREFGTALRMSDLGYTNKEQADLQITYNSLQDYVSRLRRAITTPSQRFAKIGVKEVGANGEADYRQLNANILQIENEFYSPIRPKRVTKSGETPTQALERGGVEYIEVRALDVNPFSPIGITEAQIRMLDLLLLQCLLNDSPELSWEEQQITERNFTKVVLDGRDPRLSLNDQGHDRPIADWLEELFADLHDIAKFLDADGQAHYQQTVAEHYQMVLNPELTLSGQMLRILREENLDNSHLGLRLAKEYKKQLDQPLRYFSEADFVAWRDASIAEQEAREQAEAGTSFDDYLATYFEKARCTAAECAKS</sequence>
<keyword evidence="6 8" id="KW-0067">ATP-binding</keyword>
<evidence type="ECO:0000256" key="8">
    <source>
        <dbReference type="HAMAP-Rule" id="MF_00578"/>
    </source>
</evidence>
<dbReference type="AlphaFoldDB" id="A0A432Y1M9"/>
<dbReference type="UniPathway" id="UPA00142">
    <property type="reaction ID" value="UER00209"/>
</dbReference>
<proteinExistence type="inferred from homology"/>
<evidence type="ECO:0000256" key="2">
    <source>
        <dbReference type="ARBA" id="ARBA00008772"/>
    </source>
</evidence>
<dbReference type="EMBL" id="PIPW01000001">
    <property type="protein sequence ID" value="RUO54845.1"/>
    <property type="molecule type" value="Genomic_DNA"/>
</dbReference>
<dbReference type="RefSeq" id="WP_126762587.1">
    <property type="nucleotide sequence ID" value="NZ_JBHLTZ010000004.1"/>
</dbReference>
<comment type="similarity">
    <text evidence="2 8">Belongs to the glutamate--cysteine ligase type 1 family. Type 1 subfamily.</text>
</comment>
<dbReference type="PANTHER" id="PTHR38761">
    <property type="entry name" value="GLUTAMATE--CYSTEINE LIGASE"/>
    <property type="match status" value="1"/>
</dbReference>
<dbReference type="HAMAP" id="MF_00578">
    <property type="entry name" value="Glu_cys_ligase"/>
    <property type="match status" value="1"/>
</dbReference>
<dbReference type="GO" id="GO:0004357">
    <property type="term" value="F:glutamate-cysteine ligase activity"/>
    <property type="evidence" value="ECO:0007669"/>
    <property type="project" value="UniProtKB-UniRule"/>
</dbReference>